<keyword evidence="3 5" id="KW-0324">Glycolysis</keyword>
<comment type="caution">
    <text evidence="6">The sequence shown here is derived from an EMBL/GenBank/DDBJ whole genome shotgun (WGS) entry which is preliminary data.</text>
</comment>
<protein>
    <recommendedName>
        <fullName evidence="1 5">Glucose-6-phosphate isomerase</fullName>
        <ecNumber evidence="1 5">5.3.1.9</ecNumber>
    </recommendedName>
</protein>
<dbReference type="EC" id="5.3.1.9" evidence="1 5"/>
<organism evidence="6 7">
    <name type="scientific">Sporosarcina newyorkensis 2681</name>
    <dbReference type="NCBI Taxonomy" id="1027292"/>
    <lineage>
        <taxon>Bacteria</taxon>
        <taxon>Bacillati</taxon>
        <taxon>Bacillota</taxon>
        <taxon>Bacilli</taxon>
        <taxon>Bacillales</taxon>
        <taxon>Caryophanaceae</taxon>
        <taxon>Sporosarcina</taxon>
    </lineage>
</organism>
<evidence type="ECO:0000256" key="1">
    <source>
        <dbReference type="ARBA" id="ARBA00011952"/>
    </source>
</evidence>
<keyword evidence="2 5" id="KW-0312">Gluconeogenesis</keyword>
<comment type="pathway">
    <text evidence="5">Carbohydrate degradation; glycolysis; D-glyceraldehyde 3-phosphate and glycerone phosphate from D-glucose: step 2/4.</text>
</comment>
<dbReference type="SUPFAM" id="SSF53697">
    <property type="entry name" value="SIS domain"/>
    <property type="match status" value="1"/>
</dbReference>
<dbReference type="PROSITE" id="PS51463">
    <property type="entry name" value="P_GLUCOSE_ISOMERASE_3"/>
    <property type="match status" value="1"/>
</dbReference>
<dbReference type="GO" id="GO:0048029">
    <property type="term" value="F:monosaccharide binding"/>
    <property type="evidence" value="ECO:0007669"/>
    <property type="project" value="TreeGrafter"/>
</dbReference>
<dbReference type="RefSeq" id="WP_009765800.1">
    <property type="nucleotide sequence ID" value="NZ_GL982997.1"/>
</dbReference>
<dbReference type="GO" id="GO:0004347">
    <property type="term" value="F:glucose-6-phosphate isomerase activity"/>
    <property type="evidence" value="ECO:0007669"/>
    <property type="project" value="UniProtKB-EC"/>
</dbReference>
<accession>F9DQ53</accession>
<evidence type="ECO:0000313" key="7">
    <source>
        <dbReference type="Proteomes" id="UP000005316"/>
    </source>
</evidence>
<evidence type="ECO:0000256" key="2">
    <source>
        <dbReference type="ARBA" id="ARBA00022432"/>
    </source>
</evidence>
<evidence type="ECO:0000256" key="4">
    <source>
        <dbReference type="ARBA" id="ARBA00023235"/>
    </source>
</evidence>
<evidence type="ECO:0000313" key="6">
    <source>
        <dbReference type="EMBL" id="EGQ27076.1"/>
    </source>
</evidence>
<dbReference type="InterPro" id="IPR035482">
    <property type="entry name" value="SIS_PGI_2"/>
</dbReference>
<dbReference type="Pfam" id="PF00342">
    <property type="entry name" value="PGI"/>
    <property type="match status" value="1"/>
</dbReference>
<proteinExistence type="inferred from homology"/>
<evidence type="ECO:0000256" key="3">
    <source>
        <dbReference type="ARBA" id="ARBA00023152"/>
    </source>
</evidence>
<dbReference type="HOGENOM" id="CLU_037303_0_1_9"/>
<name>F9DQ53_9BACL</name>
<dbReference type="InterPro" id="IPR001672">
    <property type="entry name" value="G6P_Isomerase"/>
</dbReference>
<keyword evidence="4 5" id="KW-0413">Isomerase</keyword>
<dbReference type="eggNOG" id="COG0166">
    <property type="taxonomic scope" value="Bacteria"/>
</dbReference>
<dbReference type="GO" id="GO:0006094">
    <property type="term" value="P:gluconeogenesis"/>
    <property type="evidence" value="ECO:0007669"/>
    <property type="project" value="UniProtKB-KW"/>
</dbReference>
<dbReference type="GO" id="GO:0005829">
    <property type="term" value="C:cytosol"/>
    <property type="evidence" value="ECO:0007669"/>
    <property type="project" value="TreeGrafter"/>
</dbReference>
<sequence>PQTGTTMEPALAFRMIQEYMIKRYGPESRNRIIVTTDITKGALRETATKKGYRTFPIEDTIGGRYSVLTAVGLFPLAVAGIDIVALLDGAKQAAIDLLEERSDKNDAYRYAVIRHVLHKKGFDVELLASYEPGLASLHEWWKQLFGESEGKEYKGIYPSSVTFTTDLHAIGQYIQEGRRILFETLIHFNEMECDIEVPYLDDDTDKLNYLAGRTFNEINHLSKEGTASAHNEGGVPIIQLELAKLDEYHMGYLVYFFMKACAMSAYLLEVDPFDQPGVDAYKQKMLDLLKAPVKHGGK</sequence>
<dbReference type="EMBL" id="AFPZ01000021">
    <property type="protein sequence ID" value="EGQ27076.1"/>
    <property type="molecule type" value="Genomic_DNA"/>
</dbReference>
<dbReference type="PANTHER" id="PTHR11469:SF1">
    <property type="entry name" value="GLUCOSE-6-PHOSPHATE ISOMERASE"/>
    <property type="match status" value="1"/>
</dbReference>
<dbReference type="CDD" id="cd05016">
    <property type="entry name" value="SIS_PGI_2"/>
    <property type="match status" value="1"/>
</dbReference>
<dbReference type="GO" id="GO:0051156">
    <property type="term" value="P:glucose 6-phosphate metabolic process"/>
    <property type="evidence" value="ECO:0007669"/>
    <property type="project" value="TreeGrafter"/>
</dbReference>
<dbReference type="PROSITE" id="PS00765">
    <property type="entry name" value="P_GLUCOSE_ISOMERASE_1"/>
    <property type="match status" value="1"/>
</dbReference>
<reference evidence="6 7" key="1">
    <citation type="submission" date="2011-04" db="EMBL/GenBank/DDBJ databases">
        <authorList>
            <person name="Muzny D."/>
            <person name="Qin X."/>
            <person name="Deng J."/>
            <person name="Jiang H."/>
            <person name="Liu Y."/>
            <person name="Qu J."/>
            <person name="Song X.-Z."/>
            <person name="Zhang L."/>
            <person name="Thornton R."/>
            <person name="Coyle M."/>
            <person name="Francisco L."/>
            <person name="Jackson L."/>
            <person name="Javaid M."/>
            <person name="Korchina V."/>
            <person name="Kovar C."/>
            <person name="Mata R."/>
            <person name="Mathew T."/>
            <person name="Ngo R."/>
            <person name="Nguyen L."/>
            <person name="Nguyen N."/>
            <person name="Okwuonu G."/>
            <person name="Ongeri F."/>
            <person name="Pham C."/>
            <person name="Simmons D."/>
            <person name="Wilczek-Boney K."/>
            <person name="Hale W."/>
            <person name="Jakkamsetti A."/>
            <person name="Pham P."/>
            <person name="Ruth R."/>
            <person name="San Lucas F."/>
            <person name="Warren J."/>
            <person name="Zhang J."/>
            <person name="Zhao Z."/>
            <person name="Zhou C."/>
            <person name="Zhu D."/>
            <person name="Lee S."/>
            <person name="Bess C."/>
            <person name="Blankenburg K."/>
            <person name="Forbes L."/>
            <person name="Fu Q."/>
            <person name="Gubbala S."/>
            <person name="Hirani K."/>
            <person name="Jayaseelan J.C."/>
            <person name="Lara F."/>
            <person name="Munidasa M."/>
            <person name="Palculict T."/>
            <person name="Patil S."/>
            <person name="Pu L.-L."/>
            <person name="Saada N."/>
            <person name="Tang L."/>
            <person name="Weissenberger G."/>
            <person name="Zhu Y."/>
            <person name="Hemphill L."/>
            <person name="Shang Y."/>
            <person name="Youmans B."/>
            <person name="Ayvaz T."/>
            <person name="Ross M."/>
            <person name="Santibanez J."/>
            <person name="Aqrawi P."/>
            <person name="Gross S."/>
            <person name="Joshi V."/>
            <person name="Fowler G."/>
            <person name="Nazareth L."/>
            <person name="Reid J."/>
            <person name="Worley K."/>
            <person name="Petrosino J."/>
            <person name="Highlander S."/>
            <person name="Gibbs R."/>
        </authorList>
    </citation>
    <scope>NUCLEOTIDE SEQUENCE [LARGE SCALE GENOMIC DNA]</scope>
    <source>
        <strain evidence="6 7">2681</strain>
    </source>
</reference>
<dbReference type="PRINTS" id="PR00662">
    <property type="entry name" value="G6PISOMERASE"/>
</dbReference>
<dbReference type="InterPro" id="IPR018189">
    <property type="entry name" value="Phosphoglucose_isomerase_CS"/>
</dbReference>
<dbReference type="AlphaFoldDB" id="F9DQ53"/>
<dbReference type="InterPro" id="IPR046348">
    <property type="entry name" value="SIS_dom_sf"/>
</dbReference>
<evidence type="ECO:0000256" key="5">
    <source>
        <dbReference type="RuleBase" id="RU000612"/>
    </source>
</evidence>
<dbReference type="PANTHER" id="PTHR11469">
    <property type="entry name" value="GLUCOSE-6-PHOSPHATE ISOMERASE"/>
    <property type="match status" value="1"/>
</dbReference>
<dbReference type="GO" id="GO:0097367">
    <property type="term" value="F:carbohydrate derivative binding"/>
    <property type="evidence" value="ECO:0007669"/>
    <property type="project" value="InterPro"/>
</dbReference>
<dbReference type="GO" id="GO:0006096">
    <property type="term" value="P:glycolytic process"/>
    <property type="evidence" value="ECO:0007669"/>
    <property type="project" value="UniProtKB-UniPathway"/>
</dbReference>
<dbReference type="UniPathway" id="UPA00109">
    <property type="reaction ID" value="UER00181"/>
</dbReference>
<comment type="catalytic activity">
    <reaction evidence="5">
        <text>alpha-D-glucose 6-phosphate = beta-D-fructose 6-phosphate</text>
        <dbReference type="Rhea" id="RHEA:11816"/>
        <dbReference type="ChEBI" id="CHEBI:57634"/>
        <dbReference type="ChEBI" id="CHEBI:58225"/>
        <dbReference type="EC" id="5.3.1.9"/>
    </reaction>
</comment>
<gene>
    <name evidence="6" type="primary">pgi2</name>
    <name evidence="6" type="ORF">HMPREF9372_0933</name>
</gene>
<dbReference type="Proteomes" id="UP000005316">
    <property type="component" value="Unassembled WGS sequence"/>
</dbReference>
<comment type="similarity">
    <text evidence="5">Belongs to the GPI family.</text>
</comment>
<dbReference type="Gene3D" id="3.40.50.10490">
    <property type="entry name" value="Glucose-6-phosphate isomerase like protein, domain 1"/>
    <property type="match status" value="2"/>
</dbReference>
<feature type="non-terminal residue" evidence="6">
    <location>
        <position position="1"/>
    </location>
</feature>